<sequence length="593" mass="65684">MVLDKLIFSTPGVHTPLAAKLQDQRKKREPKQTALLATPDRSTPGPAKAPASGYGGSSKSATPAQGTPDPMRSPATVYNGRLSREQAEQQKKNEKQSRTATPHLLETPNDDDVMESIEADATGEAVEPEDEEGGTVLDPNNSPRQYWFDPITRLQREIWRPGDGDGDKAVDYFDKPGPPAPLEKRWRLYQSRTGTGPIKHNLNEPPKYVILDDATAHACLTSNIPRTFLPKWWGYDFAGAGFARARRGHRGRGAIGDADAPGNEKFHFTKVGVKSERYYFTGEKDYTPVIYRIADPEVVKELFQPAKRGFPSPPPKKALPGNRHGHNQFTPKDQMVKHGAPHKGISWMRYRNRVNTFLPRDPSPEWRPRGGFSVLFSKDQKEATALPSEAAQYGTPFGGGTPQPGGMDERENESLWMGEADDEGRPAKRARRKLGSTPLETAADYDGDEMDYGSDVEVPLSSTKKDASTTTTTPWPENSRGTKRKQHSDFLTQMLEDQDAAEEADKCATKTGQDIGGADSGSYASQLEAQLASAQKTIEEQKAQLEEADELQSAYSKLQEDYAEAERKIQELEEENAKLRVEMADMGNHDEEA</sequence>
<organism evidence="1 2">
    <name type="scientific">Vermiconidia calcicola</name>
    <dbReference type="NCBI Taxonomy" id="1690605"/>
    <lineage>
        <taxon>Eukaryota</taxon>
        <taxon>Fungi</taxon>
        <taxon>Dikarya</taxon>
        <taxon>Ascomycota</taxon>
        <taxon>Pezizomycotina</taxon>
        <taxon>Dothideomycetes</taxon>
        <taxon>Dothideomycetidae</taxon>
        <taxon>Mycosphaerellales</taxon>
        <taxon>Extremaceae</taxon>
        <taxon>Vermiconidia</taxon>
    </lineage>
</organism>
<comment type="caution">
    <text evidence="1">The sequence shown here is derived from an EMBL/GenBank/DDBJ whole genome shotgun (WGS) entry which is preliminary data.</text>
</comment>
<keyword evidence="2" id="KW-1185">Reference proteome</keyword>
<protein>
    <submittedName>
        <fullName evidence="1">Uncharacterized protein</fullName>
    </submittedName>
</protein>
<accession>A0ACC3N1C4</accession>
<evidence type="ECO:0000313" key="1">
    <source>
        <dbReference type="EMBL" id="KAK3707919.1"/>
    </source>
</evidence>
<reference evidence="1" key="1">
    <citation type="submission" date="2023-07" db="EMBL/GenBank/DDBJ databases">
        <title>Black Yeasts Isolated from many extreme environments.</title>
        <authorList>
            <person name="Coleine C."/>
            <person name="Stajich J.E."/>
            <person name="Selbmann L."/>
        </authorList>
    </citation>
    <scope>NUCLEOTIDE SEQUENCE</scope>
    <source>
        <strain evidence="1">CCFEE 5714</strain>
    </source>
</reference>
<dbReference type="Proteomes" id="UP001281147">
    <property type="component" value="Unassembled WGS sequence"/>
</dbReference>
<gene>
    <name evidence="1" type="ORF">LTR37_011771</name>
</gene>
<proteinExistence type="predicted"/>
<evidence type="ECO:0000313" key="2">
    <source>
        <dbReference type="Proteomes" id="UP001281147"/>
    </source>
</evidence>
<name>A0ACC3N1C4_9PEZI</name>
<dbReference type="EMBL" id="JAUTXU010000105">
    <property type="protein sequence ID" value="KAK3707919.1"/>
    <property type="molecule type" value="Genomic_DNA"/>
</dbReference>